<reference evidence="2" key="1">
    <citation type="submission" date="2023-08" db="EMBL/GenBank/DDBJ databases">
        <authorList>
            <person name="Alioto T."/>
            <person name="Alioto T."/>
            <person name="Gomez Garrido J."/>
        </authorList>
    </citation>
    <scope>NUCLEOTIDE SEQUENCE</scope>
</reference>
<protein>
    <recommendedName>
        <fullName evidence="4">BED-type domain-containing protein</fullName>
    </recommendedName>
</protein>
<evidence type="ECO:0008006" key="4">
    <source>
        <dbReference type="Google" id="ProtNLM"/>
    </source>
</evidence>
<evidence type="ECO:0000313" key="2">
    <source>
        <dbReference type="EMBL" id="CAJ1066458.1"/>
    </source>
</evidence>
<feature type="region of interest" description="Disordered" evidence="1">
    <location>
        <begin position="1"/>
        <end position="22"/>
    </location>
</feature>
<keyword evidence="3" id="KW-1185">Reference proteome</keyword>
<proteinExistence type="predicted"/>
<dbReference type="Proteomes" id="UP001178508">
    <property type="component" value="Chromosome 11"/>
</dbReference>
<dbReference type="AlphaFoldDB" id="A0AAV1G1J1"/>
<evidence type="ECO:0000313" key="3">
    <source>
        <dbReference type="Proteomes" id="UP001178508"/>
    </source>
</evidence>
<name>A0AAV1G1J1_XYRNO</name>
<gene>
    <name evidence="2" type="ORF">XNOV1_A039045</name>
</gene>
<feature type="compositionally biased region" description="Basic and acidic residues" evidence="1">
    <location>
        <begin position="1"/>
        <end position="10"/>
    </location>
</feature>
<accession>A0AAV1G1J1</accession>
<evidence type="ECO:0000256" key="1">
    <source>
        <dbReference type="SAM" id="MobiDB-lite"/>
    </source>
</evidence>
<organism evidence="2 3">
    <name type="scientific">Xyrichtys novacula</name>
    <name type="common">Pearly razorfish</name>
    <name type="synonym">Hemipteronotus novacula</name>
    <dbReference type="NCBI Taxonomy" id="13765"/>
    <lineage>
        <taxon>Eukaryota</taxon>
        <taxon>Metazoa</taxon>
        <taxon>Chordata</taxon>
        <taxon>Craniata</taxon>
        <taxon>Vertebrata</taxon>
        <taxon>Euteleostomi</taxon>
        <taxon>Actinopterygii</taxon>
        <taxon>Neopterygii</taxon>
        <taxon>Teleostei</taxon>
        <taxon>Neoteleostei</taxon>
        <taxon>Acanthomorphata</taxon>
        <taxon>Eupercaria</taxon>
        <taxon>Labriformes</taxon>
        <taxon>Labridae</taxon>
        <taxon>Xyrichtys</taxon>
    </lineage>
</organism>
<dbReference type="EMBL" id="OY660874">
    <property type="protein sequence ID" value="CAJ1066458.1"/>
    <property type="molecule type" value="Genomic_DNA"/>
</dbReference>
<sequence length="56" mass="6453">MAEAAAEKNMDTTQPKSRPKTSVVWENFTKTEKEGVQCNICKDRFAWLAREYIDDA</sequence>